<dbReference type="InterPro" id="IPR001610">
    <property type="entry name" value="PAC"/>
</dbReference>
<dbReference type="NCBIfam" id="TIGR00229">
    <property type="entry name" value="sensory_box"/>
    <property type="match status" value="4"/>
</dbReference>
<dbReference type="STRING" id="316067.Geob_0900"/>
<feature type="domain" description="PAC" evidence="7">
    <location>
        <begin position="336"/>
        <end position="388"/>
    </location>
</feature>
<evidence type="ECO:0000313" key="9">
    <source>
        <dbReference type="Proteomes" id="UP000007721"/>
    </source>
</evidence>
<feature type="domain" description="PAS" evidence="6">
    <location>
        <begin position="532"/>
        <end position="585"/>
    </location>
</feature>
<evidence type="ECO:0000256" key="4">
    <source>
        <dbReference type="ARBA" id="ARBA00022679"/>
    </source>
</evidence>
<dbReference type="HOGENOM" id="CLU_014880_0_0_7"/>
<dbReference type="KEGG" id="geo:Geob_0900"/>
<dbReference type="PROSITE" id="PS50113">
    <property type="entry name" value="PAC"/>
    <property type="match status" value="3"/>
</dbReference>
<dbReference type="Proteomes" id="UP000007721">
    <property type="component" value="Chromosome"/>
</dbReference>
<dbReference type="CDD" id="cd00130">
    <property type="entry name" value="PAS"/>
    <property type="match status" value="3"/>
</dbReference>
<dbReference type="AlphaFoldDB" id="B9M1W6"/>
<dbReference type="eggNOG" id="COG4191">
    <property type="taxonomic scope" value="Bacteria"/>
</dbReference>
<dbReference type="SMART" id="SM00086">
    <property type="entry name" value="PAC"/>
    <property type="match status" value="4"/>
</dbReference>
<keyword evidence="3" id="KW-0597">Phosphoprotein</keyword>
<dbReference type="Pfam" id="PF11845">
    <property type="entry name" value="Tll0287-like"/>
    <property type="match status" value="1"/>
</dbReference>
<dbReference type="InterPro" id="IPR035965">
    <property type="entry name" value="PAS-like_dom_sf"/>
</dbReference>
<dbReference type="EMBL" id="CP001390">
    <property type="protein sequence ID" value="ACM19262.1"/>
    <property type="molecule type" value="Genomic_DNA"/>
</dbReference>
<dbReference type="PANTHER" id="PTHR43304">
    <property type="entry name" value="PHYTOCHROME-LIKE PROTEIN CPH1"/>
    <property type="match status" value="1"/>
</dbReference>
<protein>
    <recommendedName>
        <fullName evidence="2">histidine kinase</fullName>
        <ecNumber evidence="2">2.7.13.3</ecNumber>
    </recommendedName>
</protein>
<dbReference type="InterPro" id="IPR021796">
    <property type="entry name" value="Tll0287-like_dom"/>
</dbReference>
<dbReference type="GO" id="GO:0006355">
    <property type="term" value="P:regulation of DNA-templated transcription"/>
    <property type="evidence" value="ECO:0007669"/>
    <property type="project" value="InterPro"/>
</dbReference>
<evidence type="ECO:0000256" key="1">
    <source>
        <dbReference type="ARBA" id="ARBA00000085"/>
    </source>
</evidence>
<dbReference type="Pfam" id="PF08448">
    <property type="entry name" value="PAS_4"/>
    <property type="match status" value="1"/>
</dbReference>
<accession>B9M1W6</accession>
<dbReference type="InterPro" id="IPR013655">
    <property type="entry name" value="PAS_fold_3"/>
</dbReference>
<dbReference type="GO" id="GO:0004673">
    <property type="term" value="F:protein histidine kinase activity"/>
    <property type="evidence" value="ECO:0007669"/>
    <property type="project" value="UniProtKB-EC"/>
</dbReference>
<organism evidence="8 9">
    <name type="scientific">Geotalea daltonii (strain DSM 22248 / JCM 15807 / FRC-32)</name>
    <name type="common">Geobacter daltonii</name>
    <dbReference type="NCBI Taxonomy" id="316067"/>
    <lineage>
        <taxon>Bacteria</taxon>
        <taxon>Pseudomonadati</taxon>
        <taxon>Thermodesulfobacteriota</taxon>
        <taxon>Desulfuromonadia</taxon>
        <taxon>Geobacterales</taxon>
        <taxon>Geobacteraceae</taxon>
        <taxon>Geotalea</taxon>
    </lineage>
</organism>
<gene>
    <name evidence="8" type="ordered locus">Geob_0900</name>
</gene>
<dbReference type="Gene3D" id="2.10.70.100">
    <property type="match status" value="1"/>
</dbReference>
<evidence type="ECO:0000313" key="8">
    <source>
        <dbReference type="EMBL" id="ACM19262.1"/>
    </source>
</evidence>
<keyword evidence="5" id="KW-0418">Kinase</keyword>
<feature type="domain" description="PAC" evidence="7">
    <location>
        <begin position="588"/>
        <end position="640"/>
    </location>
</feature>
<dbReference type="EC" id="2.7.13.3" evidence="2"/>
<reference evidence="8 9" key="1">
    <citation type="submission" date="2009-01" db="EMBL/GenBank/DDBJ databases">
        <title>Complete sequence of Geobacter sp. FRC-32.</title>
        <authorList>
            <consortium name="US DOE Joint Genome Institute"/>
            <person name="Lucas S."/>
            <person name="Copeland A."/>
            <person name="Lapidus A."/>
            <person name="Glavina del Rio T."/>
            <person name="Dalin E."/>
            <person name="Tice H."/>
            <person name="Bruce D."/>
            <person name="Goodwin L."/>
            <person name="Pitluck S."/>
            <person name="Saunders E."/>
            <person name="Brettin T."/>
            <person name="Detter J.C."/>
            <person name="Han C."/>
            <person name="Larimer F."/>
            <person name="Land M."/>
            <person name="Hauser L."/>
            <person name="Kyrpides N."/>
            <person name="Ovchinnikova G."/>
            <person name="Kostka J."/>
            <person name="Richardson P."/>
        </authorList>
    </citation>
    <scope>NUCLEOTIDE SEQUENCE [LARGE SCALE GENOMIC DNA]</scope>
    <source>
        <strain evidence="9">DSM 22248 / JCM 15807 / FRC-32</strain>
    </source>
</reference>
<dbReference type="InterPro" id="IPR052162">
    <property type="entry name" value="Sensor_kinase/Photoreceptor"/>
</dbReference>
<dbReference type="Gene3D" id="3.30.450.20">
    <property type="entry name" value="PAS domain"/>
    <property type="match status" value="5"/>
</dbReference>
<feature type="domain" description="PAS" evidence="6">
    <location>
        <begin position="641"/>
        <end position="688"/>
    </location>
</feature>
<evidence type="ECO:0000256" key="3">
    <source>
        <dbReference type="ARBA" id="ARBA00022553"/>
    </source>
</evidence>
<keyword evidence="4" id="KW-0808">Transferase</keyword>
<dbReference type="InterPro" id="IPR013767">
    <property type="entry name" value="PAS_fold"/>
</dbReference>
<proteinExistence type="predicted"/>
<dbReference type="SUPFAM" id="SSF55785">
    <property type="entry name" value="PYP-like sensor domain (PAS domain)"/>
    <property type="match status" value="5"/>
</dbReference>
<evidence type="ECO:0000256" key="5">
    <source>
        <dbReference type="ARBA" id="ARBA00022777"/>
    </source>
</evidence>
<keyword evidence="9" id="KW-1185">Reference proteome</keyword>
<dbReference type="Pfam" id="PF00989">
    <property type="entry name" value="PAS"/>
    <property type="match status" value="2"/>
</dbReference>
<dbReference type="OrthoDB" id="9787818at2"/>
<feature type="domain" description="PAC" evidence="7">
    <location>
        <begin position="715"/>
        <end position="765"/>
    </location>
</feature>
<evidence type="ECO:0000259" key="6">
    <source>
        <dbReference type="PROSITE" id="PS50112"/>
    </source>
</evidence>
<dbReference type="Gene3D" id="3.30.450.290">
    <property type="match status" value="1"/>
</dbReference>
<feature type="domain" description="PAS" evidence="6">
    <location>
        <begin position="787"/>
        <end position="832"/>
    </location>
</feature>
<dbReference type="InterPro" id="IPR000700">
    <property type="entry name" value="PAS-assoc_C"/>
</dbReference>
<dbReference type="RefSeq" id="WP_012645991.1">
    <property type="nucleotide sequence ID" value="NC_011979.1"/>
</dbReference>
<dbReference type="InterPro" id="IPR000014">
    <property type="entry name" value="PAS"/>
</dbReference>
<evidence type="ECO:0000259" key="7">
    <source>
        <dbReference type="PROSITE" id="PS50113"/>
    </source>
</evidence>
<sequence length="906" mass="103537">MTRFWKFSNIPQWEKYVLMVALVWTFSIGGSYSWNVYWEKHAEVFAAQFQARSLFSKDLVYRRWNARSGGIYVPVTPLTQPNPYLKGIPEREVTSPSGRVLTLMNPAYMVRQVHEIEKQGQGIRSHLTAINPLRPQNAPDNWEKAALEAFKQGAKEISSESYIEGKKFLRLMRPLVMEEACLNCHTRQGLHKGDTYGGISISVPFAPFAEITSTYLRRVAAGHFLLWGTGMAGILFGACRFRRSESRRIKAEEDLKHSLELSGIVLEATHDAICIINVSDYTVQRANRAFLRKIDCTDEQVFGQTCHAMTHSLCQPCGTPEAKCPIQMTLTTGESHTVEHLHSGKQGELLYEEVTAYPILDELGKITRILHVARDITERKTAEESLRQSQEKYRAIFENTGAATIIVEEDGTISMANKEFEQLSGYYREELEGKRSWKEFVAEENREKESAKQGLPVEVNACPDSYEFRFTGADDSVRDVVVRWGGIPGTGKRVASFLDITEQKRIEEALRSSESLLALAQKISHLGSWDWDIESNAFRWSDEMYRIWGVNRELFPVSYEAVFAMVHPEDREGLNRAINEALYAHKLFNMDFRLILADGRVRTVAGQGEVVFNEGGKPIRMVGTTQDITWRKETEDALRKSEEKFAKAFHASPDWIVITRAGDGKYIEVNEAFLEITGYSRDEVIGKTSTELGIWFDYRDRMLMLKLLNTNDLVRNLEVSFRIKSGELRTMLWSAEVIEYGEEACLIAVARDVTEQRYLEKELRKSQSQLFMKHEELKNLFLQMENIRQEWEQTLDFITDMFILVDNMGRIKRFNRAVENYTSVSHREIVGRDWKEFLASHGLQQNVLQPGVEIFDEAAGKWLVLTFRRYDDGAVSGDVGGVVTINDVTAIKTAAIQRGSIMDQSH</sequence>
<dbReference type="PANTHER" id="PTHR43304:SF1">
    <property type="entry name" value="PAC DOMAIN-CONTAINING PROTEIN"/>
    <property type="match status" value="1"/>
</dbReference>
<dbReference type="SMART" id="SM00091">
    <property type="entry name" value="PAS"/>
    <property type="match status" value="5"/>
</dbReference>
<dbReference type="PROSITE" id="PS50112">
    <property type="entry name" value="PAS"/>
    <property type="match status" value="4"/>
</dbReference>
<dbReference type="InterPro" id="IPR013656">
    <property type="entry name" value="PAS_4"/>
</dbReference>
<dbReference type="Pfam" id="PF13426">
    <property type="entry name" value="PAS_9"/>
    <property type="match status" value="1"/>
</dbReference>
<name>B9M1W6_GEODF</name>
<comment type="catalytic activity">
    <reaction evidence="1">
        <text>ATP + protein L-histidine = ADP + protein N-phospho-L-histidine.</text>
        <dbReference type="EC" id="2.7.13.3"/>
    </reaction>
</comment>
<dbReference type="Pfam" id="PF08447">
    <property type="entry name" value="PAS_3"/>
    <property type="match status" value="1"/>
</dbReference>
<evidence type="ECO:0000256" key="2">
    <source>
        <dbReference type="ARBA" id="ARBA00012438"/>
    </source>
</evidence>
<dbReference type="FunFam" id="3.30.450.20:FF:000088">
    <property type="entry name" value="Sensory transduction histidine kinase"/>
    <property type="match status" value="1"/>
</dbReference>
<feature type="domain" description="PAS" evidence="6">
    <location>
        <begin position="389"/>
        <end position="447"/>
    </location>
</feature>